<evidence type="ECO:0000313" key="19">
    <source>
        <dbReference type="EMBL" id="KAL1867945.1"/>
    </source>
</evidence>
<evidence type="ECO:0000256" key="13">
    <source>
        <dbReference type="ARBA" id="ARBA00023136"/>
    </source>
</evidence>
<evidence type="ECO:0000256" key="11">
    <source>
        <dbReference type="ARBA" id="ARBA00023004"/>
    </source>
</evidence>
<evidence type="ECO:0000256" key="4">
    <source>
        <dbReference type="ARBA" id="ARBA00018320"/>
    </source>
</evidence>
<gene>
    <name evidence="19" type="primary">SFH5</name>
    <name evidence="19" type="ORF">Plec18167_008411</name>
</gene>
<dbReference type="SUPFAM" id="SSF52087">
    <property type="entry name" value="CRAL/TRIO domain"/>
    <property type="match status" value="1"/>
</dbReference>
<evidence type="ECO:0000256" key="9">
    <source>
        <dbReference type="ARBA" id="ARBA00022824"/>
    </source>
</evidence>
<evidence type="ECO:0000259" key="18">
    <source>
        <dbReference type="PROSITE" id="PS50191"/>
    </source>
</evidence>
<feature type="region of interest" description="Disordered" evidence="17">
    <location>
        <begin position="1"/>
        <end position="99"/>
    </location>
</feature>
<feature type="region of interest" description="Disordered" evidence="17">
    <location>
        <begin position="353"/>
        <end position="464"/>
    </location>
</feature>
<comment type="caution">
    <text evidence="19">The sequence shown here is derived from an EMBL/GenBank/DDBJ whole genome shotgun (WGS) entry which is preliminary data.</text>
</comment>
<evidence type="ECO:0000256" key="3">
    <source>
        <dbReference type="ARBA" id="ARBA00006667"/>
    </source>
</evidence>
<keyword evidence="20" id="KW-1185">Reference proteome</keyword>
<evidence type="ECO:0000313" key="20">
    <source>
        <dbReference type="Proteomes" id="UP001583193"/>
    </source>
</evidence>
<feature type="compositionally biased region" description="Basic and acidic residues" evidence="17">
    <location>
        <begin position="376"/>
        <end position="426"/>
    </location>
</feature>
<evidence type="ECO:0000256" key="10">
    <source>
        <dbReference type="ARBA" id="ARBA00022848"/>
    </source>
</evidence>
<reference evidence="19 20" key="1">
    <citation type="journal article" date="2024" name="IMA Fungus">
        <title>IMA Genome - F19 : A genome assembly and annotation guide to empower mycologists, including annotated draft genome sequences of Ceratocystis pirilliformis, Diaporthe australafricana, Fusarium ophioides, Paecilomyces lecythidis, and Sporothrix stenoceras.</title>
        <authorList>
            <person name="Aylward J."/>
            <person name="Wilson A.M."/>
            <person name="Visagie C.M."/>
            <person name="Spraker J."/>
            <person name="Barnes I."/>
            <person name="Buitendag C."/>
            <person name="Ceriani C."/>
            <person name="Del Mar Angel L."/>
            <person name="du Plessis D."/>
            <person name="Fuchs T."/>
            <person name="Gasser K."/>
            <person name="Kramer D."/>
            <person name="Li W."/>
            <person name="Munsamy K."/>
            <person name="Piso A."/>
            <person name="Price J.L."/>
            <person name="Sonnekus B."/>
            <person name="Thomas C."/>
            <person name="van der Nest A."/>
            <person name="van Dijk A."/>
            <person name="van Heerden A."/>
            <person name="van Vuuren N."/>
            <person name="Yilmaz N."/>
            <person name="Duong T.A."/>
            <person name="van der Merwe N.A."/>
            <person name="Wingfield M.J."/>
            <person name="Wingfield B.D."/>
        </authorList>
    </citation>
    <scope>NUCLEOTIDE SEQUENCE [LARGE SCALE GENOMIC DNA]</scope>
    <source>
        <strain evidence="19 20">CMW 18167</strain>
    </source>
</reference>
<dbReference type="InterPro" id="IPR011074">
    <property type="entry name" value="CRAL/TRIO_N_dom"/>
</dbReference>
<keyword evidence="7" id="KW-0349">Heme</keyword>
<keyword evidence="12 16" id="KW-0445">Lipid transport</keyword>
<evidence type="ECO:0000256" key="1">
    <source>
        <dbReference type="ARBA" id="ARBA00001970"/>
    </source>
</evidence>
<dbReference type="SUPFAM" id="SSF46938">
    <property type="entry name" value="CRAL/TRIO N-terminal domain"/>
    <property type="match status" value="1"/>
</dbReference>
<evidence type="ECO:0000256" key="12">
    <source>
        <dbReference type="ARBA" id="ARBA00023055"/>
    </source>
</evidence>
<keyword evidence="11" id="KW-0408">Iron</keyword>
<dbReference type="Pfam" id="PF03765">
    <property type="entry name" value="CRAL_TRIO_N"/>
    <property type="match status" value="1"/>
</dbReference>
<feature type="domain" description="CRAL-TRIO" evidence="18">
    <location>
        <begin position="176"/>
        <end position="358"/>
    </location>
</feature>
<dbReference type="Pfam" id="PF00650">
    <property type="entry name" value="CRAL_TRIO"/>
    <property type="match status" value="1"/>
</dbReference>
<evidence type="ECO:0000256" key="8">
    <source>
        <dbReference type="ARBA" id="ARBA00022723"/>
    </source>
</evidence>
<comment type="catalytic activity">
    <reaction evidence="14">
        <text>a 1,2-diacyl-sn-glycero-3-phospho-(1D-myo-inositol)(in) = a 1,2-diacyl-sn-glycero-3-phospho-(1D-myo-inositol)(out)</text>
        <dbReference type="Rhea" id="RHEA:38691"/>
        <dbReference type="ChEBI" id="CHEBI:57880"/>
    </reaction>
    <physiologicalReaction direction="left-to-right" evidence="14">
        <dbReference type="Rhea" id="RHEA:38692"/>
    </physiologicalReaction>
</comment>
<dbReference type="PROSITE" id="PS50191">
    <property type="entry name" value="CRAL_TRIO"/>
    <property type="match status" value="1"/>
</dbReference>
<keyword evidence="9 16" id="KW-0256">Endoplasmic reticulum</keyword>
<dbReference type="PANTHER" id="PTHR47669">
    <property type="entry name" value="PHOSPHATIDYLINOSITOL TRANSFER PROTEIN SFH5"/>
    <property type="match status" value="1"/>
</dbReference>
<dbReference type="InterPro" id="IPR042938">
    <property type="entry name" value="Sfh5"/>
</dbReference>
<feature type="compositionally biased region" description="Polar residues" evidence="17">
    <location>
        <begin position="1"/>
        <end position="18"/>
    </location>
</feature>
<protein>
    <recommendedName>
        <fullName evidence="4 16">Phosphatidylinositol transfer protein SFH5</fullName>
        <shortName evidence="16">PITP SFH5</shortName>
    </recommendedName>
</protein>
<feature type="compositionally biased region" description="Basic and acidic residues" evidence="17">
    <location>
        <begin position="63"/>
        <end position="89"/>
    </location>
</feature>
<dbReference type="SMART" id="SM00516">
    <property type="entry name" value="SEC14"/>
    <property type="match status" value="1"/>
</dbReference>
<organism evidence="19 20">
    <name type="scientific">Paecilomyces lecythidis</name>
    <dbReference type="NCBI Taxonomy" id="3004212"/>
    <lineage>
        <taxon>Eukaryota</taxon>
        <taxon>Fungi</taxon>
        <taxon>Dikarya</taxon>
        <taxon>Ascomycota</taxon>
        <taxon>Pezizomycotina</taxon>
        <taxon>Eurotiomycetes</taxon>
        <taxon>Eurotiomycetidae</taxon>
        <taxon>Eurotiales</taxon>
        <taxon>Thermoascaceae</taxon>
        <taxon>Paecilomyces</taxon>
    </lineage>
</organism>
<evidence type="ECO:0000256" key="7">
    <source>
        <dbReference type="ARBA" id="ARBA00022617"/>
    </source>
</evidence>
<dbReference type="InterPro" id="IPR001251">
    <property type="entry name" value="CRAL-TRIO_dom"/>
</dbReference>
<dbReference type="Proteomes" id="UP001583193">
    <property type="component" value="Unassembled WGS sequence"/>
</dbReference>
<keyword evidence="8" id="KW-0479">Metal-binding</keyword>
<keyword evidence="5 16" id="KW-0813">Transport</keyword>
<feature type="compositionally biased region" description="Low complexity" evidence="17">
    <location>
        <begin position="48"/>
        <end position="62"/>
    </location>
</feature>
<evidence type="ECO:0000256" key="17">
    <source>
        <dbReference type="SAM" id="MobiDB-lite"/>
    </source>
</evidence>
<evidence type="ECO:0000256" key="16">
    <source>
        <dbReference type="RuleBase" id="RU367059"/>
    </source>
</evidence>
<comment type="cofactor">
    <cofactor evidence="1">
        <name>heme b</name>
        <dbReference type="ChEBI" id="CHEBI:60344"/>
    </cofactor>
</comment>
<proteinExistence type="inferred from homology"/>
<accession>A0ABR3WX27</accession>
<sequence length="464" mass="50911">MSATEQVTPTAVPDSQPTEKVPEPTVENTAAPVKEEKPSEEPAEKAAETNANETATADATATPEKEESKDAPKEEPTVTKENEAAEAKPTETAPAKPDFLAKNPALSQFFDKLPSILSKTGHSEMWGVTLKDASHPPTANILIKFLRANEGNVTLAEQQLTKALEWRKKINPTVLAETSFNATKYGGLGYITSHKDPKNGEVIFTWNIYGAVKDINATFGDVDEFIKWRVALMELAVKDLKLGEATSVIDYDGEDPYQMIQVHDYQNVSFLRLNPTIRAASKQTIEVFSMAYPELLREKFFVNVPAIMGWMFTAMKVFLSKNTLRKFHPITNGANLAREFSFADEIPKTYGGKASELKESGRTVRLSEEQTTQAATKDEPAKEEPPKESAKEEASKEPAKEAAKEETPKEEPVKEESKEELAKEEPTNAEPVKEPQAQETKEEPVKAESAAGATAAAPAQADGE</sequence>
<keyword evidence="13 16" id="KW-0472">Membrane</keyword>
<dbReference type="InterPro" id="IPR036273">
    <property type="entry name" value="CRAL/TRIO_N_dom_sf"/>
</dbReference>
<feature type="compositionally biased region" description="Basic and acidic residues" evidence="17">
    <location>
        <begin position="33"/>
        <end position="47"/>
    </location>
</feature>
<keyword evidence="10 16" id="KW-0492">Microsome</keyword>
<dbReference type="Gene3D" id="3.40.525.10">
    <property type="entry name" value="CRAL-TRIO lipid binding domain"/>
    <property type="match status" value="1"/>
</dbReference>
<evidence type="ECO:0000256" key="15">
    <source>
        <dbReference type="ARBA" id="ARBA00024180"/>
    </source>
</evidence>
<dbReference type="PANTHER" id="PTHR47669:SF1">
    <property type="entry name" value="PHOSPHATIDYLINOSITOL TRANSFER PROTEIN SFH5"/>
    <property type="match status" value="1"/>
</dbReference>
<evidence type="ECO:0000256" key="6">
    <source>
        <dbReference type="ARBA" id="ARBA00022490"/>
    </source>
</evidence>
<keyword evidence="6 16" id="KW-0963">Cytoplasm</keyword>
<dbReference type="EMBL" id="JAVDPF010000041">
    <property type="protein sequence ID" value="KAL1867945.1"/>
    <property type="molecule type" value="Genomic_DNA"/>
</dbReference>
<feature type="compositionally biased region" description="Basic and acidic residues" evidence="17">
    <location>
        <begin position="355"/>
        <end position="368"/>
    </location>
</feature>
<evidence type="ECO:0000256" key="5">
    <source>
        <dbReference type="ARBA" id="ARBA00022448"/>
    </source>
</evidence>
<comment type="function">
    <text evidence="15">Non-classical phosphatidylinositol (PtdIns) transfer protein (PITP), which exhibits PtdIns-binding/transfer activity in the absence of detectable PtdCho-binding/transfer activity. Regulates PtdIns(4,5)P2 homeostasis at the plasma membrane. Heme-binding protein that may play a role in organic oxidant-induced stress responses.</text>
</comment>
<comment type="subcellular location">
    <subcellularLocation>
        <location evidence="16">Cytoplasm</location>
    </subcellularLocation>
    <subcellularLocation>
        <location evidence="2 16">Endoplasmic reticulum membrane</location>
        <topology evidence="2 16">Peripheral membrane protein</topology>
    </subcellularLocation>
    <subcellularLocation>
        <location evidence="16">Microsome membrane</location>
        <topology evidence="16">Peripheral membrane protein</topology>
    </subcellularLocation>
</comment>
<evidence type="ECO:0000256" key="2">
    <source>
        <dbReference type="ARBA" id="ARBA00004406"/>
    </source>
</evidence>
<evidence type="ECO:0000256" key="14">
    <source>
        <dbReference type="ARBA" id="ARBA00024146"/>
    </source>
</evidence>
<dbReference type="InterPro" id="IPR036865">
    <property type="entry name" value="CRAL-TRIO_dom_sf"/>
</dbReference>
<dbReference type="CDD" id="cd00170">
    <property type="entry name" value="SEC14"/>
    <property type="match status" value="1"/>
</dbReference>
<comment type="similarity">
    <text evidence="3 16">Belongs to the SFH5 family.</text>
</comment>
<name>A0ABR3WX27_9EURO</name>
<feature type="compositionally biased region" description="Low complexity" evidence="17">
    <location>
        <begin position="447"/>
        <end position="464"/>
    </location>
</feature>